<dbReference type="SUPFAM" id="SSF54862">
    <property type="entry name" value="4Fe-4S ferredoxins"/>
    <property type="match status" value="1"/>
</dbReference>
<comment type="caution">
    <text evidence="2">The sequence shown here is derived from an EMBL/GenBank/DDBJ whole genome shotgun (WGS) entry which is preliminary data.</text>
</comment>
<dbReference type="AlphaFoldDB" id="A0A645FQY1"/>
<sequence length="98" mass="11255">MMDQQLIIDETLCKSCQYCVAAYPKNALSIGKLSPARLRIHHCEIEAINPDWVIMPIPAPLVVMLMLWPRPCRQILSMLLKNPNRSGRDRGRRVDCQI</sequence>
<protein>
    <recommendedName>
        <fullName evidence="1">4Fe-4S ferredoxin-type domain-containing protein</fullName>
    </recommendedName>
</protein>
<organism evidence="2">
    <name type="scientific">bioreactor metagenome</name>
    <dbReference type="NCBI Taxonomy" id="1076179"/>
    <lineage>
        <taxon>unclassified sequences</taxon>
        <taxon>metagenomes</taxon>
        <taxon>ecological metagenomes</taxon>
    </lineage>
</organism>
<proteinExistence type="predicted"/>
<dbReference type="InterPro" id="IPR017896">
    <property type="entry name" value="4Fe4S_Fe-S-bd"/>
</dbReference>
<dbReference type="EMBL" id="VSSQ01061262">
    <property type="protein sequence ID" value="MPN14624.1"/>
    <property type="molecule type" value="Genomic_DNA"/>
</dbReference>
<gene>
    <name evidence="2" type="ORF">SDC9_161951</name>
</gene>
<evidence type="ECO:0000259" key="1">
    <source>
        <dbReference type="PROSITE" id="PS51379"/>
    </source>
</evidence>
<evidence type="ECO:0000313" key="2">
    <source>
        <dbReference type="EMBL" id="MPN14624.1"/>
    </source>
</evidence>
<name>A0A645FQY1_9ZZZZ</name>
<reference evidence="2" key="1">
    <citation type="submission" date="2019-08" db="EMBL/GenBank/DDBJ databases">
        <authorList>
            <person name="Kucharzyk K."/>
            <person name="Murdoch R.W."/>
            <person name="Higgins S."/>
            <person name="Loffler F."/>
        </authorList>
    </citation>
    <scope>NUCLEOTIDE SEQUENCE</scope>
</reference>
<dbReference type="PROSITE" id="PS51379">
    <property type="entry name" value="4FE4S_FER_2"/>
    <property type="match status" value="1"/>
</dbReference>
<feature type="domain" description="4Fe-4S ferredoxin-type" evidence="1">
    <location>
        <begin position="4"/>
        <end position="33"/>
    </location>
</feature>
<accession>A0A645FQY1</accession>